<evidence type="ECO:0000313" key="1">
    <source>
        <dbReference type="EMBL" id="PJC24707.1"/>
    </source>
</evidence>
<comment type="caution">
    <text evidence="1">The sequence shown here is derived from an EMBL/GenBank/DDBJ whole genome shotgun (WGS) entry which is preliminary data.</text>
</comment>
<dbReference type="EMBL" id="PFSI01000022">
    <property type="protein sequence ID" value="PJC24707.1"/>
    <property type="molecule type" value="Genomic_DNA"/>
</dbReference>
<gene>
    <name evidence="1" type="ORF">CO057_01435</name>
</gene>
<dbReference type="AlphaFoldDB" id="A0A2M8EPV8"/>
<proteinExistence type="predicted"/>
<evidence type="ECO:0000313" key="2">
    <source>
        <dbReference type="Proteomes" id="UP000230251"/>
    </source>
</evidence>
<organism evidence="1 2">
    <name type="scientific">Candidatus Uhrbacteria bacterium CG_4_9_14_0_2_um_filter_41_50</name>
    <dbReference type="NCBI Taxonomy" id="1975031"/>
    <lineage>
        <taxon>Bacteria</taxon>
        <taxon>Candidatus Uhriibacteriota</taxon>
    </lineage>
</organism>
<protein>
    <submittedName>
        <fullName evidence="1">Uncharacterized protein</fullName>
    </submittedName>
</protein>
<name>A0A2M8EPV8_9BACT</name>
<accession>A0A2M8EPV8</accession>
<reference evidence="2" key="1">
    <citation type="submission" date="2017-09" db="EMBL/GenBank/DDBJ databases">
        <title>Depth-based differentiation of microbial function through sediment-hosted aquifers and enrichment of novel symbionts in the deep terrestrial subsurface.</title>
        <authorList>
            <person name="Probst A.J."/>
            <person name="Ladd B."/>
            <person name="Jarett J.K."/>
            <person name="Geller-Mcgrath D.E."/>
            <person name="Sieber C.M.K."/>
            <person name="Emerson J.B."/>
            <person name="Anantharaman K."/>
            <person name="Thomas B.C."/>
            <person name="Malmstrom R."/>
            <person name="Stieglmeier M."/>
            <person name="Klingl A."/>
            <person name="Woyke T."/>
            <person name="Ryan C.M."/>
            <person name="Banfield J.F."/>
        </authorList>
    </citation>
    <scope>NUCLEOTIDE SEQUENCE [LARGE SCALE GENOMIC DNA]</scope>
</reference>
<dbReference type="Proteomes" id="UP000230251">
    <property type="component" value="Unassembled WGS sequence"/>
</dbReference>
<sequence>MEQIDIFILRTSYDIEHNVLYISDIVDNDGNRVEAKTTPSELDRLQNEAAKCPATNYTVLKNMRKVLRVTCLAP</sequence>